<keyword evidence="1" id="KW-0175">Coiled coil</keyword>
<evidence type="ECO:0000313" key="3">
    <source>
        <dbReference type="EMBL" id="OGC47988.1"/>
    </source>
</evidence>
<evidence type="ECO:0008006" key="5">
    <source>
        <dbReference type="Google" id="ProtNLM"/>
    </source>
</evidence>
<dbReference type="Proteomes" id="UP000177458">
    <property type="component" value="Unassembled WGS sequence"/>
</dbReference>
<gene>
    <name evidence="3" type="ORF">A3A69_00610</name>
</gene>
<evidence type="ECO:0000313" key="4">
    <source>
        <dbReference type="Proteomes" id="UP000177458"/>
    </source>
</evidence>
<sequence length="203" mass="23522">MSNPKIFTFFMVVSAMLFIAVSYPAYAVESSPSNTKRLNILPNITKFSDIKDNLKNNFQNRIAKRCEIITNNIDNRINAYNNKKNAHLKRYENLKNLILKIITNLEEKNYDVTQLKSALSELEAKIIKYTADYEAFIEALKNTQNFACGESEGDFLNALEDAKTALQNVMQDTRDIHYYYKDVFKKVISDLREQNPLRSQDNL</sequence>
<proteinExistence type="predicted"/>
<dbReference type="EMBL" id="MEVF01000052">
    <property type="protein sequence ID" value="OGC47988.1"/>
    <property type="molecule type" value="Genomic_DNA"/>
</dbReference>
<accession>A0A1F4USR5</accession>
<organism evidence="3 4">
    <name type="scientific">candidate division WWE3 bacterium RIFCSPLOWO2_01_FULL_37_15</name>
    <dbReference type="NCBI Taxonomy" id="1802622"/>
    <lineage>
        <taxon>Bacteria</taxon>
        <taxon>Katanobacteria</taxon>
    </lineage>
</organism>
<dbReference type="SUPFAM" id="SSF58100">
    <property type="entry name" value="Bacterial hemolysins"/>
    <property type="match status" value="1"/>
</dbReference>
<feature type="signal peptide" evidence="2">
    <location>
        <begin position="1"/>
        <end position="27"/>
    </location>
</feature>
<reference evidence="3 4" key="1">
    <citation type="journal article" date="2016" name="Nat. Commun.">
        <title>Thousands of microbial genomes shed light on interconnected biogeochemical processes in an aquifer system.</title>
        <authorList>
            <person name="Anantharaman K."/>
            <person name="Brown C.T."/>
            <person name="Hug L.A."/>
            <person name="Sharon I."/>
            <person name="Castelle C.J."/>
            <person name="Probst A.J."/>
            <person name="Thomas B.C."/>
            <person name="Singh A."/>
            <person name="Wilkins M.J."/>
            <person name="Karaoz U."/>
            <person name="Brodie E.L."/>
            <person name="Williams K.H."/>
            <person name="Hubbard S.S."/>
            <person name="Banfield J.F."/>
        </authorList>
    </citation>
    <scope>NUCLEOTIDE SEQUENCE [LARGE SCALE GENOMIC DNA]</scope>
</reference>
<evidence type="ECO:0000256" key="2">
    <source>
        <dbReference type="SAM" id="SignalP"/>
    </source>
</evidence>
<feature type="chain" id="PRO_5009514898" description="DUF5667 domain-containing protein" evidence="2">
    <location>
        <begin position="28"/>
        <end position="203"/>
    </location>
</feature>
<name>A0A1F4USR5_UNCKA</name>
<dbReference type="AlphaFoldDB" id="A0A1F4USR5"/>
<protein>
    <recommendedName>
        <fullName evidence="5">DUF5667 domain-containing protein</fullName>
    </recommendedName>
</protein>
<feature type="coiled-coil region" evidence="1">
    <location>
        <begin position="77"/>
        <end position="132"/>
    </location>
</feature>
<keyword evidence="2" id="KW-0732">Signal</keyword>
<evidence type="ECO:0000256" key="1">
    <source>
        <dbReference type="SAM" id="Coils"/>
    </source>
</evidence>
<comment type="caution">
    <text evidence="3">The sequence shown here is derived from an EMBL/GenBank/DDBJ whole genome shotgun (WGS) entry which is preliminary data.</text>
</comment>